<dbReference type="EMBL" id="CP049887">
    <property type="protein sequence ID" value="QIL48345.1"/>
    <property type="molecule type" value="Genomic_DNA"/>
</dbReference>
<dbReference type="InterPro" id="IPR000887">
    <property type="entry name" value="Aldlse_KDPG_KHG"/>
</dbReference>
<dbReference type="RefSeq" id="WP_166034492.1">
    <property type="nucleotide sequence ID" value="NZ_CP049887.1"/>
</dbReference>
<dbReference type="PANTHER" id="PTHR30246">
    <property type="entry name" value="2-KETO-3-DEOXY-6-PHOSPHOGLUCONATE ALDOLASE"/>
    <property type="match status" value="1"/>
</dbReference>
<keyword evidence="7" id="KW-1185">Reference proteome</keyword>
<accession>A0A6G8ATT1</accession>
<dbReference type="CDD" id="cd00452">
    <property type="entry name" value="KDPG_aldolase"/>
    <property type="match status" value="1"/>
</dbReference>
<comment type="pathway">
    <text evidence="1">Carbohydrate acid metabolism.</text>
</comment>
<gene>
    <name evidence="6" type="primary">eda</name>
    <name evidence="6" type="ORF">G7082_07475</name>
</gene>
<dbReference type="GO" id="GO:0008675">
    <property type="term" value="F:2-dehydro-3-deoxy-phosphogluconate aldolase activity"/>
    <property type="evidence" value="ECO:0007669"/>
    <property type="project" value="UniProtKB-EC"/>
</dbReference>
<evidence type="ECO:0000256" key="4">
    <source>
        <dbReference type="ARBA" id="ARBA00023239"/>
    </source>
</evidence>
<evidence type="ECO:0000256" key="1">
    <source>
        <dbReference type="ARBA" id="ARBA00004761"/>
    </source>
</evidence>
<dbReference type="GO" id="GO:0008700">
    <property type="term" value="F:(R,S)-4-hydroxy-2-oxoglutarate aldolase activity"/>
    <property type="evidence" value="ECO:0007669"/>
    <property type="project" value="UniProtKB-EC"/>
</dbReference>
<organism evidence="6 7">
    <name type="scientific">Vagococcus hydrophili</name>
    <dbReference type="NCBI Taxonomy" id="2714947"/>
    <lineage>
        <taxon>Bacteria</taxon>
        <taxon>Bacillati</taxon>
        <taxon>Bacillota</taxon>
        <taxon>Bacilli</taxon>
        <taxon>Lactobacillales</taxon>
        <taxon>Enterococcaceae</taxon>
        <taxon>Vagococcus</taxon>
    </lineage>
</organism>
<comment type="subunit">
    <text evidence="3">Homotrimer.</text>
</comment>
<comment type="similarity">
    <text evidence="2">Belongs to the KHG/KDPG aldolase family.</text>
</comment>
<evidence type="ECO:0000256" key="3">
    <source>
        <dbReference type="ARBA" id="ARBA00011233"/>
    </source>
</evidence>
<dbReference type="NCBIfam" id="NF005119">
    <property type="entry name" value="PRK06552.1"/>
    <property type="match status" value="1"/>
</dbReference>
<protein>
    <submittedName>
        <fullName evidence="6">Bifunctional 4-hydroxy-2-oxoglutarate aldolase/2-dehydro-3-deoxy-phosphogluconate aldolase</fullName>
        <ecNumber evidence="6">4.1.2.14</ecNumber>
        <ecNumber evidence="6">4.1.3.16</ecNumber>
    </submittedName>
</protein>
<evidence type="ECO:0000256" key="2">
    <source>
        <dbReference type="ARBA" id="ARBA00006906"/>
    </source>
</evidence>
<dbReference type="Proteomes" id="UP000501747">
    <property type="component" value="Chromosome"/>
</dbReference>
<evidence type="ECO:0000313" key="7">
    <source>
        <dbReference type="Proteomes" id="UP000501747"/>
    </source>
</evidence>
<dbReference type="EC" id="4.1.3.16" evidence="6"/>
<dbReference type="Pfam" id="PF01081">
    <property type="entry name" value="Aldolase"/>
    <property type="match status" value="1"/>
</dbReference>
<keyword evidence="4 6" id="KW-0456">Lyase</keyword>
<proteinExistence type="inferred from homology"/>
<dbReference type="NCBIfam" id="TIGR01182">
    <property type="entry name" value="eda"/>
    <property type="match status" value="1"/>
</dbReference>
<dbReference type="InterPro" id="IPR013785">
    <property type="entry name" value="Aldolase_TIM"/>
</dbReference>
<dbReference type="PANTHER" id="PTHR30246:SF1">
    <property type="entry name" value="2-DEHYDRO-3-DEOXY-6-PHOSPHOGALACTONATE ALDOLASE-RELATED"/>
    <property type="match status" value="1"/>
</dbReference>
<reference evidence="6 7" key="1">
    <citation type="submission" date="2020-03" db="EMBL/GenBank/DDBJ databases">
        <title>Vagococcus sp. nov., isolated from beetles.</title>
        <authorList>
            <person name="Hyun D.-W."/>
            <person name="Bae J.-W."/>
        </authorList>
    </citation>
    <scope>NUCLEOTIDE SEQUENCE [LARGE SCALE GENOMIC DNA]</scope>
    <source>
        <strain evidence="6 7">HDW17B</strain>
    </source>
</reference>
<keyword evidence="5" id="KW-0119">Carbohydrate metabolism</keyword>
<dbReference type="KEGG" id="vhy:G7082_07475"/>
<dbReference type="AlphaFoldDB" id="A0A6G8ATT1"/>
<name>A0A6G8ATT1_9ENTE</name>
<dbReference type="SUPFAM" id="SSF51569">
    <property type="entry name" value="Aldolase"/>
    <property type="match status" value="1"/>
</dbReference>
<evidence type="ECO:0000313" key="6">
    <source>
        <dbReference type="EMBL" id="QIL48345.1"/>
    </source>
</evidence>
<evidence type="ECO:0000256" key="5">
    <source>
        <dbReference type="ARBA" id="ARBA00023277"/>
    </source>
</evidence>
<sequence length="217" mass="23891">MKRVEILLKLKQAGIVAVVRRRTQQEGLAIAENLIHQGIKAIEMTLTTPNALEIMKELQATYSKDEKVIIGAGTVIDQSMAAIAINSGAEFIVSPVFDLDVCKLCHLYQTPYIPGCMTVTEMKLALSSGVDVVKLFPSNHYKPEIISSIKSPLPQINIMPSGGVNLDNMTDWLEAGALMISAGGELTKSVESVKSLTNEYLTILQNHRNKRKKNWQI</sequence>
<dbReference type="Gene3D" id="3.20.20.70">
    <property type="entry name" value="Aldolase class I"/>
    <property type="match status" value="1"/>
</dbReference>
<dbReference type="EC" id="4.1.2.14" evidence="6"/>